<dbReference type="EMBL" id="AGEK01000029">
    <property type="protein sequence ID" value="EHO69460.1"/>
    <property type="molecule type" value="Genomic_DNA"/>
</dbReference>
<evidence type="ECO:0000313" key="3">
    <source>
        <dbReference type="Proteomes" id="UP000003167"/>
    </source>
</evidence>
<evidence type="ECO:0000313" key="2">
    <source>
        <dbReference type="EMBL" id="EHO69460.1"/>
    </source>
</evidence>
<keyword evidence="1" id="KW-0732">Signal</keyword>
<name>H1HNI1_9BACT</name>
<dbReference type="HOGENOM" id="CLU_930196_0_0_10"/>
<accession>H1HNI1</accession>
<dbReference type="AlphaFoldDB" id="H1HNI1"/>
<proteinExistence type="predicted"/>
<keyword evidence="3" id="KW-1185">Reference proteome</keyword>
<protein>
    <recommendedName>
        <fullName evidence="4">Lipoprotein</fullName>
    </recommendedName>
</protein>
<feature type="chain" id="PRO_5003550196" description="Lipoprotein" evidence="1">
    <location>
        <begin position="26"/>
        <end position="296"/>
    </location>
</feature>
<dbReference type="Proteomes" id="UP000003167">
    <property type="component" value="Unassembled WGS sequence"/>
</dbReference>
<dbReference type="OrthoDB" id="1100601at2"/>
<reference evidence="2 3" key="1">
    <citation type="submission" date="2011-12" db="EMBL/GenBank/DDBJ databases">
        <title>The Genome Sequence of Prevotella maculosa OT 289.</title>
        <authorList>
            <consortium name="The Broad Institute Genome Sequencing Platform"/>
            <person name="Earl A."/>
            <person name="Ward D."/>
            <person name="Feldgarden M."/>
            <person name="Gevers D."/>
            <person name="Izard J."/>
            <person name="Blanton J.M."/>
            <person name="Mathney J."/>
            <person name="Tanner A.C."/>
            <person name="Dewhirst F.E."/>
            <person name="Young S.K."/>
            <person name="Zeng Q."/>
            <person name="Gargeya S."/>
            <person name="Fitzgerald M."/>
            <person name="Haas B."/>
            <person name="Abouelleil A."/>
            <person name="Alvarado L."/>
            <person name="Arachchi H.M."/>
            <person name="Berlin A."/>
            <person name="Chapman S.B."/>
            <person name="Gearin G."/>
            <person name="Goldberg J."/>
            <person name="Griggs A."/>
            <person name="Gujja S."/>
            <person name="Hansen M."/>
            <person name="Heiman D."/>
            <person name="Howarth C."/>
            <person name="Larimer J."/>
            <person name="Lui A."/>
            <person name="MacDonald P.J.P."/>
            <person name="McCowen C."/>
            <person name="Montmayeur A."/>
            <person name="Murphy C."/>
            <person name="Neiman D."/>
            <person name="Pearson M."/>
            <person name="Priest M."/>
            <person name="Roberts A."/>
            <person name="Saif S."/>
            <person name="Shea T."/>
            <person name="Sisk P."/>
            <person name="Stolte C."/>
            <person name="Sykes S."/>
            <person name="Wortman J."/>
            <person name="Nusbaum C."/>
            <person name="Birren B."/>
        </authorList>
    </citation>
    <scope>NUCLEOTIDE SEQUENCE [LARGE SCALE GENOMIC DNA]</scope>
    <source>
        <strain evidence="2 3">OT 289</strain>
    </source>
</reference>
<dbReference type="STRING" id="999422.HMPREF9944_01725"/>
<dbReference type="PATRIC" id="fig|999422.3.peg.1814"/>
<dbReference type="RefSeq" id="WP_008565713.1">
    <property type="nucleotide sequence ID" value="NZ_JH594504.1"/>
</dbReference>
<comment type="caution">
    <text evidence="2">The sequence shown here is derived from an EMBL/GenBank/DDBJ whole genome shotgun (WGS) entry which is preliminary data.</text>
</comment>
<organism evidence="2 3">
    <name type="scientific">Segatella maculosa OT 289</name>
    <dbReference type="NCBI Taxonomy" id="999422"/>
    <lineage>
        <taxon>Bacteria</taxon>
        <taxon>Pseudomonadati</taxon>
        <taxon>Bacteroidota</taxon>
        <taxon>Bacteroidia</taxon>
        <taxon>Bacteroidales</taxon>
        <taxon>Prevotellaceae</taxon>
        <taxon>Segatella</taxon>
    </lineage>
</organism>
<gene>
    <name evidence="2" type="ORF">HMPREF9944_01725</name>
</gene>
<dbReference type="PROSITE" id="PS51257">
    <property type="entry name" value="PROKAR_LIPOPROTEIN"/>
    <property type="match status" value="1"/>
</dbReference>
<feature type="signal peptide" evidence="1">
    <location>
        <begin position="1"/>
        <end position="25"/>
    </location>
</feature>
<evidence type="ECO:0000256" key="1">
    <source>
        <dbReference type="SAM" id="SignalP"/>
    </source>
</evidence>
<evidence type="ECO:0008006" key="4">
    <source>
        <dbReference type="Google" id="ProtNLM"/>
    </source>
</evidence>
<sequence length="296" mass="32976">MKRRKPCLALFAVALLFTACTGEDALTPSHADTDPFVVSAADNRPDTRLRRDFHDKNGSYLLFNDTLANGELLDNGYVMTAAENNIVYTYDYLSSFNEKQNAARFIEHDLLPHLGKRLRPFSFLLVSGIHRWTRNGTSFYQNYDESDTPQLVTGVRSTAIAMKSVPSDPEERKTYAQTLLKSILSNAIVLQSGGKVDAFKAVSKDAYGGLYDGPTPANEAENMSLMNAKGFISVHYSYGYPFFGAYPTVSEDVTAYVALALEATADAVETTYLSYPKIIEKYRLMTEVLNELGYIR</sequence>